<protein>
    <recommendedName>
        <fullName evidence="3">NmrA-like domain-containing protein</fullName>
    </recommendedName>
</protein>
<feature type="domain" description="NmrA-like" evidence="3">
    <location>
        <begin position="4"/>
        <end position="313"/>
    </location>
</feature>
<name>A0A9P9ECC7_9HYPO</name>
<dbReference type="PANTHER" id="PTHR42748:SF29">
    <property type="entry name" value="NMRA-LIKE DOMAIN-CONTAINING PROTEIN"/>
    <property type="match status" value="1"/>
</dbReference>
<dbReference type="GO" id="GO:0005634">
    <property type="term" value="C:nucleus"/>
    <property type="evidence" value="ECO:0007669"/>
    <property type="project" value="TreeGrafter"/>
</dbReference>
<dbReference type="Proteomes" id="UP000717696">
    <property type="component" value="Unassembled WGS sequence"/>
</dbReference>
<evidence type="ECO:0000313" key="5">
    <source>
        <dbReference type="Proteomes" id="UP000717696"/>
    </source>
</evidence>
<comment type="similarity">
    <text evidence="1">Belongs to the NmrA-type oxidoreductase family.</text>
</comment>
<organism evidence="4 5">
    <name type="scientific">Dactylonectria estremocensis</name>
    <dbReference type="NCBI Taxonomy" id="1079267"/>
    <lineage>
        <taxon>Eukaryota</taxon>
        <taxon>Fungi</taxon>
        <taxon>Dikarya</taxon>
        <taxon>Ascomycota</taxon>
        <taxon>Pezizomycotina</taxon>
        <taxon>Sordariomycetes</taxon>
        <taxon>Hypocreomycetidae</taxon>
        <taxon>Hypocreales</taxon>
        <taxon>Nectriaceae</taxon>
        <taxon>Dactylonectria</taxon>
    </lineage>
</organism>
<comment type="caution">
    <text evidence="4">The sequence shown here is derived from an EMBL/GenBank/DDBJ whole genome shotgun (WGS) entry which is preliminary data.</text>
</comment>
<keyword evidence="2" id="KW-0521">NADP</keyword>
<dbReference type="Gene3D" id="3.90.25.10">
    <property type="entry name" value="UDP-galactose 4-epimerase, domain 1"/>
    <property type="match status" value="1"/>
</dbReference>
<evidence type="ECO:0000256" key="2">
    <source>
        <dbReference type="ARBA" id="ARBA00022857"/>
    </source>
</evidence>
<evidence type="ECO:0000313" key="4">
    <source>
        <dbReference type="EMBL" id="KAH7136734.1"/>
    </source>
</evidence>
<dbReference type="InterPro" id="IPR036291">
    <property type="entry name" value="NAD(P)-bd_dom_sf"/>
</dbReference>
<dbReference type="EMBL" id="JAGMUU010000016">
    <property type="protein sequence ID" value="KAH7136734.1"/>
    <property type="molecule type" value="Genomic_DNA"/>
</dbReference>
<dbReference type="InterPro" id="IPR008030">
    <property type="entry name" value="NmrA-like"/>
</dbReference>
<dbReference type="SUPFAM" id="SSF51735">
    <property type="entry name" value="NAD(P)-binding Rossmann-fold domains"/>
    <property type="match status" value="1"/>
</dbReference>
<dbReference type="InterPro" id="IPR051164">
    <property type="entry name" value="NmrA-like_oxidored"/>
</dbReference>
<dbReference type="OrthoDB" id="300709at2759"/>
<gene>
    <name evidence="4" type="ORF">B0J13DRAFT_677577</name>
</gene>
<reference evidence="4" key="1">
    <citation type="journal article" date="2021" name="Nat. Commun.">
        <title>Genetic determinants of endophytism in the Arabidopsis root mycobiome.</title>
        <authorList>
            <person name="Mesny F."/>
            <person name="Miyauchi S."/>
            <person name="Thiergart T."/>
            <person name="Pickel B."/>
            <person name="Atanasova L."/>
            <person name="Karlsson M."/>
            <person name="Huettel B."/>
            <person name="Barry K.W."/>
            <person name="Haridas S."/>
            <person name="Chen C."/>
            <person name="Bauer D."/>
            <person name="Andreopoulos W."/>
            <person name="Pangilinan J."/>
            <person name="LaButti K."/>
            <person name="Riley R."/>
            <person name="Lipzen A."/>
            <person name="Clum A."/>
            <person name="Drula E."/>
            <person name="Henrissat B."/>
            <person name="Kohler A."/>
            <person name="Grigoriev I.V."/>
            <person name="Martin F.M."/>
            <person name="Hacquard S."/>
        </authorList>
    </citation>
    <scope>NUCLEOTIDE SEQUENCE</scope>
    <source>
        <strain evidence="4">MPI-CAGE-AT-0021</strain>
    </source>
</reference>
<dbReference type="Gene3D" id="3.40.50.720">
    <property type="entry name" value="NAD(P)-binding Rossmann-like Domain"/>
    <property type="match status" value="1"/>
</dbReference>
<dbReference type="AlphaFoldDB" id="A0A9P9ECC7"/>
<dbReference type="PANTHER" id="PTHR42748">
    <property type="entry name" value="NITROGEN METABOLITE REPRESSION PROTEIN NMRA FAMILY MEMBER"/>
    <property type="match status" value="1"/>
</dbReference>
<accession>A0A9P9ECC7</accession>
<dbReference type="Pfam" id="PF05368">
    <property type="entry name" value="NmrA"/>
    <property type="match status" value="1"/>
</dbReference>
<evidence type="ECO:0000259" key="3">
    <source>
        <dbReference type="Pfam" id="PF05368"/>
    </source>
</evidence>
<sequence>MAPSKIIAVVGATGTQGSSVAKVFLTLPDWSVRCITRDPTSDRAKALAALGAELVQAELKDVESLSRAFQGANAIFVNTTFTEITQASLATGADEATSSQVAYEEELRLANNAAIAASRVPGLERYVYSGFTSIKKTSGGKYAKALHWEAKAAAIEFVEIELPELAKKSSFIFIGGYYTNPFLLPQRNPENGKYTLVLPAPKELQFVIIDAGESTGYYVRALIEDEEPGTKLLAYDDDISIATAISIWSKISGEEADFVQMSIQQMNELFGVPLGYLEAAAFVADYGYTAGIEGVITPAQLKKRVERPSYEEYLRSVGREKLLEVPAPKA</sequence>
<evidence type="ECO:0000256" key="1">
    <source>
        <dbReference type="ARBA" id="ARBA00006328"/>
    </source>
</evidence>
<keyword evidence="5" id="KW-1185">Reference proteome</keyword>
<proteinExistence type="inferred from homology"/>